<keyword evidence="2" id="KW-1133">Transmembrane helix</keyword>
<evidence type="ECO:0000256" key="1">
    <source>
        <dbReference type="SAM" id="MobiDB-lite"/>
    </source>
</evidence>
<dbReference type="Proteomes" id="UP000019251">
    <property type="component" value="Unassembled WGS sequence"/>
</dbReference>
<keyword evidence="2" id="KW-0812">Transmembrane</keyword>
<dbReference type="NCBIfam" id="TIGR01167">
    <property type="entry name" value="LPXTG_anchor"/>
    <property type="match status" value="1"/>
</dbReference>
<dbReference type="AlphaFoldDB" id="A0A829R559"/>
<feature type="transmembrane region" description="Helical" evidence="2">
    <location>
        <begin position="72"/>
        <end position="89"/>
    </location>
</feature>
<gene>
    <name evidence="3" type="ORF">LMUR_08779</name>
</gene>
<name>A0A829R559_LISGR</name>
<accession>A0A829R559</accession>
<dbReference type="RefSeq" id="WP_036106231.1">
    <property type="nucleotide sequence ID" value="NZ_AODG01000011.1"/>
</dbReference>
<keyword evidence="2" id="KW-0472">Membrane</keyword>
<sequence length="98" mass="10735">MVGSNGKEITKQIAVTVKKGKKQDSSSGGTKPKDPEIKPDPSDPKDPNPVKVTETKAKKAVKRLLKTGDVSTIYYAGLGSLLIIGAWLLRRYNRNNWI</sequence>
<evidence type="ECO:0000313" key="4">
    <source>
        <dbReference type="Proteomes" id="UP000019251"/>
    </source>
</evidence>
<organism evidence="3 4">
    <name type="scientific">Listeria grayi FSL F6-1183</name>
    <dbReference type="NCBI Taxonomy" id="1265827"/>
    <lineage>
        <taxon>Bacteria</taxon>
        <taxon>Bacillati</taxon>
        <taxon>Bacillota</taxon>
        <taxon>Bacilli</taxon>
        <taxon>Bacillales</taxon>
        <taxon>Listeriaceae</taxon>
        <taxon>Listeria</taxon>
    </lineage>
</organism>
<evidence type="ECO:0000256" key="2">
    <source>
        <dbReference type="SAM" id="Phobius"/>
    </source>
</evidence>
<reference evidence="3 4" key="1">
    <citation type="submission" date="2012-12" db="EMBL/GenBank/DDBJ databases">
        <title>Novel taxa of Listeriaceae from agricultural environments in the United States.</title>
        <authorList>
            <person name="den Bakker H.C."/>
            <person name="Allred A."/>
            <person name="Warchocki S."/>
            <person name="Wright E.M."/>
            <person name="Burrell A."/>
            <person name="Nightingale K.K."/>
            <person name="Kephart D."/>
            <person name="Wiedmann M."/>
        </authorList>
    </citation>
    <scope>NUCLEOTIDE SEQUENCE [LARGE SCALE GENOMIC DNA]</scope>
    <source>
        <strain evidence="3 4">FSL F6-1183</strain>
    </source>
</reference>
<proteinExistence type="predicted"/>
<comment type="caution">
    <text evidence="3">The sequence shown here is derived from an EMBL/GenBank/DDBJ whole genome shotgun (WGS) entry which is preliminary data.</text>
</comment>
<feature type="region of interest" description="Disordered" evidence="1">
    <location>
        <begin position="16"/>
        <end position="55"/>
    </location>
</feature>
<dbReference type="EMBL" id="AODG01000011">
    <property type="protein sequence ID" value="EUJ27616.1"/>
    <property type="molecule type" value="Genomic_DNA"/>
</dbReference>
<evidence type="ECO:0000313" key="3">
    <source>
        <dbReference type="EMBL" id="EUJ27616.1"/>
    </source>
</evidence>
<feature type="compositionally biased region" description="Basic and acidic residues" evidence="1">
    <location>
        <begin position="31"/>
        <end position="55"/>
    </location>
</feature>
<protein>
    <submittedName>
        <fullName evidence="3">Uncharacterized protein</fullName>
    </submittedName>
</protein>